<evidence type="ECO:0000313" key="2">
    <source>
        <dbReference type="Proteomes" id="UP001060215"/>
    </source>
</evidence>
<evidence type="ECO:0000313" key="1">
    <source>
        <dbReference type="EMBL" id="KAI8016748.1"/>
    </source>
</evidence>
<keyword evidence="2" id="KW-1185">Reference proteome</keyword>
<proteinExistence type="predicted"/>
<gene>
    <name evidence="1" type="ORF">LOK49_LG05G01220</name>
</gene>
<keyword evidence="1" id="KW-0346">Stress response</keyword>
<organism evidence="1 2">
    <name type="scientific">Camellia lanceoleosa</name>
    <dbReference type="NCBI Taxonomy" id="1840588"/>
    <lineage>
        <taxon>Eukaryota</taxon>
        <taxon>Viridiplantae</taxon>
        <taxon>Streptophyta</taxon>
        <taxon>Embryophyta</taxon>
        <taxon>Tracheophyta</taxon>
        <taxon>Spermatophyta</taxon>
        <taxon>Magnoliopsida</taxon>
        <taxon>eudicotyledons</taxon>
        <taxon>Gunneridae</taxon>
        <taxon>Pentapetalae</taxon>
        <taxon>asterids</taxon>
        <taxon>Ericales</taxon>
        <taxon>Theaceae</taxon>
        <taxon>Camellia</taxon>
    </lineage>
</organism>
<name>A0ACC0HUZ6_9ERIC</name>
<protein>
    <submittedName>
        <fullName evidence="1">17.6 kDa class I heat shock protein 3</fullName>
    </submittedName>
</protein>
<comment type="caution">
    <text evidence="1">The sequence shown here is derived from an EMBL/GenBank/DDBJ whole genome shotgun (WGS) entry which is preliminary data.</text>
</comment>
<dbReference type="Proteomes" id="UP001060215">
    <property type="component" value="Chromosome 4"/>
</dbReference>
<reference evidence="1 2" key="1">
    <citation type="journal article" date="2022" name="Plant J.">
        <title>Chromosome-level genome of Camellia lanceoleosa provides a valuable resource for understanding genome evolution and self-incompatibility.</title>
        <authorList>
            <person name="Gong W."/>
            <person name="Xiao S."/>
            <person name="Wang L."/>
            <person name="Liao Z."/>
            <person name="Chang Y."/>
            <person name="Mo W."/>
            <person name="Hu G."/>
            <person name="Li W."/>
            <person name="Zhao G."/>
            <person name="Zhu H."/>
            <person name="Hu X."/>
            <person name="Ji K."/>
            <person name="Xiang X."/>
            <person name="Song Q."/>
            <person name="Yuan D."/>
            <person name="Jin S."/>
            <person name="Zhang L."/>
        </authorList>
    </citation>
    <scope>NUCLEOTIDE SEQUENCE [LARGE SCALE GENOMIC DNA]</scope>
    <source>
        <strain evidence="1">SQ_2022a</strain>
    </source>
</reference>
<dbReference type="EMBL" id="CM045761">
    <property type="protein sequence ID" value="KAI8016748.1"/>
    <property type="molecule type" value="Genomic_DNA"/>
</dbReference>
<sequence>MSLIHSLRIFGTPLMAFLPLTSLTSQPRLEKPLNSPQQGLIGRRPQKLIYSKLTSGVKKEVVKVEVEEGRILQISGEMSNEEEKTDKWHHVGQSNGKFLQRFRLSKNAKMD</sequence>
<accession>A0ACC0HUZ6</accession>